<accession>A0A7G8PVG6</accession>
<dbReference type="AlphaFoldDB" id="A0A7G8PVG6"/>
<dbReference type="KEGG" id="alti:ALE3EI_1783"/>
<dbReference type="CDD" id="cd07177">
    <property type="entry name" value="terB_like"/>
    <property type="match status" value="1"/>
</dbReference>
<reference evidence="2 3" key="1">
    <citation type="submission" date="2020-04" db="EMBL/GenBank/DDBJ databases">
        <title>Genome sequence of Altibacter aquimarinus strain ALE3EI.</title>
        <authorList>
            <person name="Oh H.-M."/>
            <person name="Jang D."/>
        </authorList>
    </citation>
    <scope>NUCLEOTIDE SEQUENCE [LARGE SCALE GENOMIC DNA]</scope>
    <source>
        <strain evidence="2 3">ALE3EI</strain>
    </source>
</reference>
<dbReference type="EMBL" id="CP052909">
    <property type="protein sequence ID" value="QNJ98332.1"/>
    <property type="molecule type" value="Genomic_DNA"/>
</dbReference>
<gene>
    <name evidence="2" type="ORF">ALE3EI_1783</name>
</gene>
<feature type="domain" description="Co-chaperone DjlA N-terminal" evidence="1">
    <location>
        <begin position="3"/>
        <end position="45"/>
    </location>
</feature>
<evidence type="ECO:0000259" key="1">
    <source>
        <dbReference type="Pfam" id="PF05099"/>
    </source>
</evidence>
<protein>
    <recommendedName>
        <fullName evidence="1">Co-chaperone DjlA N-terminal domain-containing protein</fullName>
    </recommendedName>
</protein>
<dbReference type="InterPro" id="IPR029024">
    <property type="entry name" value="TerB-like"/>
</dbReference>
<evidence type="ECO:0000313" key="2">
    <source>
        <dbReference type="EMBL" id="QNJ98332.1"/>
    </source>
</evidence>
<dbReference type="Proteomes" id="UP000515514">
    <property type="component" value="Chromosome"/>
</dbReference>
<dbReference type="Pfam" id="PF05099">
    <property type="entry name" value="TerB"/>
    <property type="match status" value="1"/>
</dbReference>
<sequence>MKNEKNRALISDLIVIAKADDKLTESEYDFIKRLAERLDLSAKEIDPLFKSPLPSKPLFSELERITHFYKMVLMMNVDRETHKKEIEAVRNFGLKMGIRQGVIDQILLRMEDYEDKIIPSEELIKIFQTYYN</sequence>
<proteinExistence type="predicted"/>
<dbReference type="SUPFAM" id="SSF158682">
    <property type="entry name" value="TerB-like"/>
    <property type="match status" value="1"/>
</dbReference>
<name>A0A7G8PVG6_9FLAO</name>
<organism evidence="2 3">
    <name type="scientific">Constantimarinum furrinae</name>
    <dbReference type="NCBI Taxonomy" id="2562285"/>
    <lineage>
        <taxon>Bacteria</taxon>
        <taxon>Pseudomonadati</taxon>
        <taxon>Bacteroidota</taxon>
        <taxon>Flavobacteriia</taxon>
        <taxon>Flavobacteriales</taxon>
        <taxon>Flavobacteriaceae</taxon>
        <taxon>Altibacter/Constantimarinum group</taxon>
        <taxon>Constantimarinum</taxon>
    </lineage>
</organism>
<evidence type="ECO:0000313" key="3">
    <source>
        <dbReference type="Proteomes" id="UP000515514"/>
    </source>
</evidence>
<dbReference type="InterPro" id="IPR007791">
    <property type="entry name" value="DjlA_N"/>
</dbReference>
<keyword evidence="3" id="KW-1185">Reference proteome</keyword>
<dbReference type="Gene3D" id="1.10.3680.10">
    <property type="entry name" value="TerB-like"/>
    <property type="match status" value="1"/>
</dbReference>
<dbReference type="RefSeq" id="WP_186987937.1">
    <property type="nucleotide sequence ID" value="NZ_CP052909.1"/>
</dbReference>